<evidence type="ECO:0000313" key="5">
    <source>
        <dbReference type="Proteomes" id="UP000762676"/>
    </source>
</evidence>
<dbReference type="Proteomes" id="UP000762676">
    <property type="component" value="Unassembled WGS sequence"/>
</dbReference>
<gene>
    <name evidence="4" type="ORF">ElyMa_001394300</name>
</gene>
<feature type="chain" id="PRO_5043988513" evidence="3">
    <location>
        <begin position="33"/>
        <end position="346"/>
    </location>
</feature>
<comment type="caution">
    <text evidence="4">The sequence shown here is derived from an EMBL/GenBank/DDBJ whole genome shotgun (WGS) entry which is preliminary data.</text>
</comment>
<feature type="transmembrane region" description="Helical" evidence="2">
    <location>
        <begin position="56"/>
        <end position="79"/>
    </location>
</feature>
<name>A0AAV4IX52_9GAST</name>
<evidence type="ECO:0000256" key="3">
    <source>
        <dbReference type="SAM" id="SignalP"/>
    </source>
</evidence>
<keyword evidence="5" id="KW-1185">Reference proteome</keyword>
<feature type="compositionally biased region" description="Low complexity" evidence="1">
    <location>
        <begin position="153"/>
        <end position="183"/>
    </location>
</feature>
<proteinExistence type="predicted"/>
<feature type="region of interest" description="Disordered" evidence="1">
    <location>
        <begin position="220"/>
        <end position="325"/>
    </location>
</feature>
<evidence type="ECO:0000256" key="1">
    <source>
        <dbReference type="SAM" id="MobiDB-lite"/>
    </source>
</evidence>
<keyword evidence="2" id="KW-0472">Membrane</keyword>
<feature type="compositionally biased region" description="Polar residues" evidence="1">
    <location>
        <begin position="268"/>
        <end position="281"/>
    </location>
</feature>
<keyword evidence="2" id="KW-1133">Transmembrane helix</keyword>
<feature type="compositionally biased region" description="Low complexity" evidence="1">
    <location>
        <begin position="303"/>
        <end position="313"/>
    </location>
</feature>
<reference evidence="4 5" key="1">
    <citation type="journal article" date="2021" name="Elife">
        <title>Chloroplast acquisition without the gene transfer in kleptoplastic sea slugs, Plakobranchus ocellatus.</title>
        <authorList>
            <person name="Maeda T."/>
            <person name="Takahashi S."/>
            <person name="Yoshida T."/>
            <person name="Shimamura S."/>
            <person name="Takaki Y."/>
            <person name="Nagai Y."/>
            <person name="Toyoda A."/>
            <person name="Suzuki Y."/>
            <person name="Arimoto A."/>
            <person name="Ishii H."/>
            <person name="Satoh N."/>
            <person name="Nishiyama T."/>
            <person name="Hasebe M."/>
            <person name="Maruyama T."/>
            <person name="Minagawa J."/>
            <person name="Obokata J."/>
            <person name="Shigenobu S."/>
        </authorList>
    </citation>
    <scope>NUCLEOTIDE SEQUENCE [LARGE SCALE GENOMIC DNA]</scope>
</reference>
<accession>A0AAV4IX52</accession>
<feature type="region of interest" description="Disordered" evidence="1">
    <location>
        <begin position="89"/>
        <end position="119"/>
    </location>
</feature>
<keyword evidence="3" id="KW-0732">Signal</keyword>
<dbReference type="EMBL" id="BMAT01002766">
    <property type="protein sequence ID" value="GFS13347.1"/>
    <property type="molecule type" value="Genomic_DNA"/>
</dbReference>
<dbReference type="AlphaFoldDB" id="A0AAV4IX52"/>
<evidence type="ECO:0000313" key="4">
    <source>
        <dbReference type="EMBL" id="GFS13347.1"/>
    </source>
</evidence>
<evidence type="ECO:0000256" key="2">
    <source>
        <dbReference type="SAM" id="Phobius"/>
    </source>
</evidence>
<sequence length="346" mass="36619">MSSASRVRAQRLADVFLLTMAHLVIVVDESRGDQRGYRRHNTPPPPAFENPLKVNGGFIAMAAGLSVVVPLVCVLIIQLRRAKREEAERRLAEERARGGGSTSDGGESGTCDLPPSYEQLFGADSVPAAPVLHSRHNSLDMLIEETETDMTRHTSSSHSPPSSSSPSTGSGGVSPITVAAGSSSSGGGNVSVTASGEVSTLGGGPHSNLTFSGSSVSVISETDGVAPSPGNLRNQAADPSLSESEGYVSAPEDNAPVAPSRRRHRQNSEQTGSIDTSNAMSLDSGDFIATLRGQQEQERQRRQLQAQQHLQQQIDTYGDAPPPTYEEALRILAKAKERERSAESNK</sequence>
<protein>
    <submittedName>
        <fullName evidence="4">Uncharacterized protein</fullName>
    </submittedName>
</protein>
<keyword evidence="2" id="KW-0812">Transmembrane</keyword>
<feature type="compositionally biased region" description="Gly residues" evidence="1">
    <location>
        <begin position="98"/>
        <end position="108"/>
    </location>
</feature>
<feature type="signal peptide" evidence="3">
    <location>
        <begin position="1"/>
        <end position="32"/>
    </location>
</feature>
<feature type="region of interest" description="Disordered" evidence="1">
    <location>
        <begin position="148"/>
        <end position="191"/>
    </location>
</feature>
<organism evidence="4 5">
    <name type="scientific">Elysia marginata</name>
    <dbReference type="NCBI Taxonomy" id="1093978"/>
    <lineage>
        <taxon>Eukaryota</taxon>
        <taxon>Metazoa</taxon>
        <taxon>Spiralia</taxon>
        <taxon>Lophotrochozoa</taxon>
        <taxon>Mollusca</taxon>
        <taxon>Gastropoda</taxon>
        <taxon>Heterobranchia</taxon>
        <taxon>Euthyneura</taxon>
        <taxon>Panpulmonata</taxon>
        <taxon>Sacoglossa</taxon>
        <taxon>Placobranchoidea</taxon>
        <taxon>Plakobranchidae</taxon>
        <taxon>Elysia</taxon>
    </lineage>
</organism>